<comment type="similarity">
    <text evidence="9 10">Belongs to the peptidase M15D family.</text>
</comment>
<keyword evidence="12" id="KW-1185">Reference proteome</keyword>
<evidence type="ECO:0000256" key="8">
    <source>
        <dbReference type="ARBA" id="ARBA00023316"/>
    </source>
</evidence>
<dbReference type="EMBL" id="LJJB01000013">
    <property type="protein sequence ID" value="KQL44654.1"/>
    <property type="molecule type" value="Genomic_DNA"/>
</dbReference>
<organism evidence="11 12">
    <name type="scientific">Brevibacillus choshinensis</name>
    <dbReference type="NCBI Taxonomy" id="54911"/>
    <lineage>
        <taxon>Bacteria</taxon>
        <taxon>Bacillati</taxon>
        <taxon>Bacillota</taxon>
        <taxon>Bacilli</taxon>
        <taxon>Bacillales</taxon>
        <taxon>Paenibacillaceae</taxon>
        <taxon>Brevibacillus</taxon>
    </lineage>
</organism>
<dbReference type="HAMAP" id="MF_01924">
    <property type="entry name" value="A_A_dipeptidase"/>
    <property type="match status" value="1"/>
</dbReference>
<dbReference type="SUPFAM" id="SSF55166">
    <property type="entry name" value="Hedgehog/DD-peptidase"/>
    <property type="match status" value="1"/>
</dbReference>
<keyword evidence="5 9" id="KW-0862">Zinc</keyword>
<sequence>MNYPPIPVKHDDRTAFTPPVIECGEAMVALSTLSPRISVYPAYYHLGYAGTQTEAFLRKGVAHRLASAAEQLPAGYQLVVLDGWRSYEVQASLYEGFRQSLIAQGLTDEEAIIHELSKFVAKPTMDIEKPSPHLSGGAVDLTIAGPDGWLEMGTDFDDFTELAMTRHFEELPEPTEKELVIRNNRRLLYHIMVDAGFTNYSNEWWHYEYGTRSWARQTDQQPIYGGILEIHEKCVE</sequence>
<dbReference type="PANTHER" id="PTHR43126:SF2">
    <property type="entry name" value="D-ALANYL-D-ALANINE DIPEPTIDASE"/>
    <property type="match status" value="1"/>
</dbReference>
<evidence type="ECO:0000256" key="1">
    <source>
        <dbReference type="ARBA" id="ARBA00001362"/>
    </source>
</evidence>
<evidence type="ECO:0000313" key="11">
    <source>
        <dbReference type="EMBL" id="KQL44654.1"/>
    </source>
</evidence>
<evidence type="ECO:0000256" key="9">
    <source>
        <dbReference type="HAMAP-Rule" id="MF_01924"/>
    </source>
</evidence>
<keyword evidence="2 9" id="KW-0645">Protease</keyword>
<dbReference type="CDD" id="cd14843">
    <property type="entry name" value="D-Ala-D-Ala_dipeptidase_like"/>
    <property type="match status" value="1"/>
</dbReference>
<evidence type="ECO:0000256" key="5">
    <source>
        <dbReference type="ARBA" id="ARBA00022833"/>
    </source>
</evidence>
<evidence type="ECO:0000256" key="10">
    <source>
        <dbReference type="PIRNR" id="PIRNR026671"/>
    </source>
</evidence>
<feature type="active site" description="Proton donor/acceptor" evidence="9">
    <location>
        <position position="203"/>
    </location>
</feature>
<feature type="binding site" evidence="9">
    <location>
        <position position="133"/>
    </location>
    <ligand>
        <name>Zn(2+)</name>
        <dbReference type="ChEBI" id="CHEBI:29105"/>
        <note>catalytic</note>
    </ligand>
</feature>
<dbReference type="PANTHER" id="PTHR43126">
    <property type="entry name" value="D-ALANYL-D-ALANINE DIPEPTIDASE"/>
    <property type="match status" value="1"/>
</dbReference>
<dbReference type="InterPro" id="IPR000755">
    <property type="entry name" value="A_A_dipeptidase"/>
</dbReference>
<comment type="cofactor">
    <cofactor evidence="9">
        <name>Zn(2+)</name>
        <dbReference type="ChEBI" id="CHEBI:29105"/>
    </cofactor>
    <text evidence="9">Binds 1 zinc ion per subunit.</text>
</comment>
<dbReference type="EC" id="3.4.13.22" evidence="9 10"/>
<dbReference type="Pfam" id="PF01427">
    <property type="entry name" value="Peptidase_M15"/>
    <property type="match status" value="1"/>
</dbReference>
<evidence type="ECO:0000256" key="2">
    <source>
        <dbReference type="ARBA" id="ARBA00022670"/>
    </source>
</evidence>
<dbReference type="RefSeq" id="WP_055747242.1">
    <property type="nucleotide sequence ID" value="NZ_LJJB01000013.1"/>
</dbReference>
<keyword evidence="8 10" id="KW-0961">Cell wall biogenesis/degradation</keyword>
<evidence type="ECO:0000256" key="4">
    <source>
        <dbReference type="ARBA" id="ARBA00022801"/>
    </source>
</evidence>
<reference evidence="11 12" key="1">
    <citation type="submission" date="2015-09" db="EMBL/GenBank/DDBJ databases">
        <title>Genome sequencing project for genomic taxonomy and phylogenomics of Bacillus-like bacteria.</title>
        <authorList>
            <person name="Liu B."/>
            <person name="Wang J."/>
            <person name="Zhu Y."/>
            <person name="Liu G."/>
            <person name="Chen Q."/>
            <person name="Chen Z."/>
            <person name="Lan J."/>
            <person name="Che J."/>
            <person name="Ge C."/>
            <person name="Shi H."/>
            <person name="Pan Z."/>
            <person name="Liu X."/>
        </authorList>
    </citation>
    <scope>NUCLEOTIDE SEQUENCE [LARGE SCALE GENOMIC DNA]</scope>
    <source>
        <strain evidence="11 12">DSM 8552</strain>
    </source>
</reference>
<evidence type="ECO:0000256" key="3">
    <source>
        <dbReference type="ARBA" id="ARBA00022723"/>
    </source>
</evidence>
<dbReference type="Gene3D" id="3.30.1380.10">
    <property type="match status" value="1"/>
</dbReference>
<feature type="binding site" evidence="9">
    <location>
        <position position="206"/>
    </location>
    <ligand>
        <name>Zn(2+)</name>
        <dbReference type="ChEBI" id="CHEBI:29105"/>
        <note>catalytic</note>
    </ligand>
</feature>
<keyword evidence="3 9" id="KW-0479">Metal-binding</keyword>
<dbReference type="PIRSF" id="PIRSF026671">
    <property type="entry name" value="AA_dipeptidase"/>
    <property type="match status" value="1"/>
</dbReference>
<feature type="binding site" evidence="9">
    <location>
        <position position="140"/>
    </location>
    <ligand>
        <name>Zn(2+)</name>
        <dbReference type="ChEBI" id="CHEBI:29105"/>
        <note>catalytic</note>
    </ligand>
</feature>
<evidence type="ECO:0000256" key="7">
    <source>
        <dbReference type="ARBA" id="ARBA00023049"/>
    </source>
</evidence>
<evidence type="ECO:0000256" key="6">
    <source>
        <dbReference type="ARBA" id="ARBA00022997"/>
    </source>
</evidence>
<proteinExistence type="inferred from homology"/>
<protein>
    <recommendedName>
        <fullName evidence="9 10">D-alanyl-D-alanine dipeptidase</fullName>
        <shortName evidence="9 10">D-Ala-D-Ala dipeptidase</shortName>
        <ecNumber evidence="9 10">3.4.13.22</ecNumber>
    </recommendedName>
</protein>
<name>A0ABR5N2D6_BRECH</name>
<keyword evidence="4 9" id="KW-0378">Hydrolase</keyword>
<dbReference type="InterPro" id="IPR009045">
    <property type="entry name" value="Zn_M74/Hedgehog-like"/>
</dbReference>
<keyword evidence="7 9" id="KW-0482">Metalloprotease</keyword>
<comment type="caution">
    <text evidence="11">The sequence shown here is derived from an EMBL/GenBank/DDBJ whole genome shotgun (WGS) entry which is preliminary data.</text>
</comment>
<comment type="catalytic activity">
    <reaction evidence="1 9 10">
        <text>D-alanyl-D-alanine + H2O = 2 D-alanine</text>
        <dbReference type="Rhea" id="RHEA:20661"/>
        <dbReference type="ChEBI" id="CHEBI:15377"/>
        <dbReference type="ChEBI" id="CHEBI:57416"/>
        <dbReference type="ChEBI" id="CHEBI:57822"/>
        <dbReference type="EC" id="3.4.13.22"/>
    </reaction>
</comment>
<evidence type="ECO:0000313" key="12">
    <source>
        <dbReference type="Proteomes" id="UP000051063"/>
    </source>
</evidence>
<comment type="function">
    <text evidence="9 10">Catalyzes hydrolysis of the D-alanyl-D-alanine dipeptide.</text>
</comment>
<dbReference type="Proteomes" id="UP000051063">
    <property type="component" value="Unassembled WGS sequence"/>
</dbReference>
<feature type="site" description="Transition state stabilizer" evidence="9">
    <location>
        <position position="85"/>
    </location>
</feature>
<gene>
    <name evidence="11" type="ORF">AN963_25105</name>
</gene>
<keyword evidence="6 9" id="KW-0224">Dipeptidase</keyword>
<accession>A0ABR5N2D6</accession>